<organism evidence="3 4">
    <name type="scientific">Striga asiatica</name>
    <name type="common">Asiatic witchweed</name>
    <name type="synonym">Buchnera asiatica</name>
    <dbReference type="NCBI Taxonomy" id="4170"/>
    <lineage>
        <taxon>Eukaryota</taxon>
        <taxon>Viridiplantae</taxon>
        <taxon>Streptophyta</taxon>
        <taxon>Embryophyta</taxon>
        <taxon>Tracheophyta</taxon>
        <taxon>Spermatophyta</taxon>
        <taxon>Magnoliopsida</taxon>
        <taxon>eudicotyledons</taxon>
        <taxon>Gunneridae</taxon>
        <taxon>Pentapetalae</taxon>
        <taxon>asterids</taxon>
        <taxon>lamiids</taxon>
        <taxon>Lamiales</taxon>
        <taxon>Orobanchaceae</taxon>
        <taxon>Buchnereae</taxon>
        <taxon>Striga</taxon>
    </lineage>
</organism>
<dbReference type="SUPFAM" id="SSF51735">
    <property type="entry name" value="NAD(P)-binding Rossmann-fold domains"/>
    <property type="match status" value="1"/>
</dbReference>
<dbReference type="GO" id="GO:0016616">
    <property type="term" value="F:oxidoreductase activity, acting on the CH-OH group of donors, NAD or NADP as acceptor"/>
    <property type="evidence" value="ECO:0007669"/>
    <property type="project" value="TreeGrafter"/>
</dbReference>
<dbReference type="EMBL" id="BKCP01011292">
    <property type="protein sequence ID" value="GER54615.1"/>
    <property type="molecule type" value="Genomic_DNA"/>
</dbReference>
<dbReference type="InterPro" id="IPR050425">
    <property type="entry name" value="NAD(P)_dehydrat-like"/>
</dbReference>
<evidence type="ECO:0000313" key="4">
    <source>
        <dbReference type="Proteomes" id="UP000325081"/>
    </source>
</evidence>
<dbReference type="InterPro" id="IPR036291">
    <property type="entry name" value="NAD(P)-bd_dom_sf"/>
</dbReference>
<evidence type="ECO:0000256" key="1">
    <source>
        <dbReference type="ARBA" id="ARBA00022857"/>
    </source>
</evidence>
<keyword evidence="4" id="KW-1185">Reference proteome</keyword>
<keyword evidence="1" id="KW-0521">NADP</keyword>
<evidence type="ECO:0000256" key="2">
    <source>
        <dbReference type="ARBA" id="ARBA00023002"/>
    </source>
</evidence>
<evidence type="ECO:0000313" key="3">
    <source>
        <dbReference type="EMBL" id="GER54615.1"/>
    </source>
</evidence>
<comment type="caution">
    <text evidence="3">The sequence shown here is derived from an EMBL/GenBank/DDBJ whole genome shotgun (WGS) entry which is preliminary data.</text>
</comment>
<name>A0A5A7RA42_STRAF</name>
<dbReference type="OrthoDB" id="2735536at2759"/>
<dbReference type="Proteomes" id="UP000325081">
    <property type="component" value="Unassembled WGS sequence"/>
</dbReference>
<dbReference type="AlphaFoldDB" id="A0A5A7RA42"/>
<gene>
    <name evidence="3" type="ORF">STAS_32238</name>
</gene>
<accession>A0A5A7RA42</accession>
<dbReference type="PANTHER" id="PTHR10366">
    <property type="entry name" value="NAD DEPENDENT EPIMERASE/DEHYDRATASE"/>
    <property type="match status" value="1"/>
</dbReference>
<sequence>MPLETLPNLFSPFLQTPPNLLLSFPEQRQWGSSCDVLRRSGGTDTFAVGVDGCDGVFNTCADSRTVRCVLYISTLGPETFNVEFFGSSGTPAAVDESSWTDVEFLWSLRMFVEAYVATKMATKKLILEFGEKNGLDVVAGQPSCVVGPFICPRWPDLIRRFSNVGPTRLSEESVLLRLSQEIKDALATLQQTFTVSNESSGFFTMTGYSSKEVMRKKWGRIRIRRRWIKYEGHKDWDEFLCEATELQEARHAFLESAQYHAHQGL</sequence>
<reference evidence="4" key="1">
    <citation type="journal article" date="2019" name="Curr. Biol.">
        <title>Genome Sequence of Striga asiatica Provides Insight into the Evolution of Plant Parasitism.</title>
        <authorList>
            <person name="Yoshida S."/>
            <person name="Kim S."/>
            <person name="Wafula E.K."/>
            <person name="Tanskanen J."/>
            <person name="Kim Y.M."/>
            <person name="Honaas L."/>
            <person name="Yang Z."/>
            <person name="Spallek T."/>
            <person name="Conn C.E."/>
            <person name="Ichihashi Y."/>
            <person name="Cheong K."/>
            <person name="Cui S."/>
            <person name="Der J.P."/>
            <person name="Gundlach H."/>
            <person name="Jiao Y."/>
            <person name="Hori C."/>
            <person name="Ishida J.K."/>
            <person name="Kasahara H."/>
            <person name="Kiba T."/>
            <person name="Kim M.S."/>
            <person name="Koo N."/>
            <person name="Laohavisit A."/>
            <person name="Lee Y.H."/>
            <person name="Lumba S."/>
            <person name="McCourt P."/>
            <person name="Mortimer J.C."/>
            <person name="Mutuku J.M."/>
            <person name="Nomura T."/>
            <person name="Sasaki-Sekimoto Y."/>
            <person name="Seto Y."/>
            <person name="Wang Y."/>
            <person name="Wakatake T."/>
            <person name="Sakakibara H."/>
            <person name="Demura T."/>
            <person name="Yamaguchi S."/>
            <person name="Yoneyama K."/>
            <person name="Manabe R.I."/>
            <person name="Nelson D.C."/>
            <person name="Schulman A.H."/>
            <person name="Timko M.P."/>
            <person name="dePamphilis C.W."/>
            <person name="Choi D."/>
            <person name="Shirasu K."/>
        </authorList>
    </citation>
    <scope>NUCLEOTIDE SEQUENCE [LARGE SCALE GENOMIC DNA]</scope>
    <source>
        <strain evidence="4">cv. UVA1</strain>
    </source>
</reference>
<dbReference type="PANTHER" id="PTHR10366:SF563">
    <property type="entry name" value="CINNAMOYL-COA REDUCTASE 16"/>
    <property type="match status" value="1"/>
</dbReference>
<protein>
    <submittedName>
        <fullName evidence="3">NAD(P)-binding Rossmann-fold superfamily protein</fullName>
    </submittedName>
</protein>
<proteinExistence type="predicted"/>
<dbReference type="Gene3D" id="3.40.50.720">
    <property type="entry name" value="NAD(P)-binding Rossmann-like Domain"/>
    <property type="match status" value="1"/>
</dbReference>
<keyword evidence="2" id="KW-0560">Oxidoreductase</keyword>